<accession>A0ABQ2B8U7</accession>
<reference evidence="8" key="1">
    <citation type="journal article" date="2019" name="Int. J. Syst. Evol. Microbiol.">
        <title>The Global Catalogue of Microorganisms (GCM) 10K type strain sequencing project: providing services to taxonomists for standard genome sequencing and annotation.</title>
        <authorList>
            <consortium name="The Broad Institute Genomics Platform"/>
            <consortium name="The Broad Institute Genome Sequencing Center for Infectious Disease"/>
            <person name="Wu L."/>
            <person name="Ma J."/>
        </authorList>
    </citation>
    <scope>NUCLEOTIDE SEQUENCE [LARGE SCALE GENOMIC DNA]</scope>
    <source>
        <strain evidence="8">CCM 8653</strain>
    </source>
</reference>
<evidence type="ECO:0000256" key="4">
    <source>
        <dbReference type="ARBA" id="ARBA00022679"/>
    </source>
</evidence>
<evidence type="ECO:0000256" key="2">
    <source>
        <dbReference type="ARBA" id="ARBA00022552"/>
    </source>
</evidence>
<dbReference type="PANTHER" id="PTHR47816">
    <property type="entry name" value="RIBOSOMAL RNA SMALL SUBUNIT METHYLTRANSFERASE C"/>
    <property type="match status" value="1"/>
</dbReference>
<dbReference type="Pfam" id="PF05175">
    <property type="entry name" value="MTS"/>
    <property type="match status" value="1"/>
</dbReference>
<dbReference type="InterPro" id="IPR007848">
    <property type="entry name" value="Small_mtfrase_dom"/>
</dbReference>
<evidence type="ECO:0000256" key="3">
    <source>
        <dbReference type="ARBA" id="ARBA00022603"/>
    </source>
</evidence>
<dbReference type="GO" id="GO:0032259">
    <property type="term" value="P:methylation"/>
    <property type="evidence" value="ECO:0007669"/>
    <property type="project" value="UniProtKB-KW"/>
</dbReference>
<protein>
    <submittedName>
        <fullName evidence="7">16S RNA G1207 methylase RsmC</fullName>
    </submittedName>
</protein>
<dbReference type="InterPro" id="IPR002052">
    <property type="entry name" value="DNA_methylase_N6_adenine_CS"/>
</dbReference>
<sequence length="452" mass="47274">MLLATGVLPFRAGRADDPAGVGDTGRVHLTPEPDPTPDPAALGDPAARLATVLAGLTPWPEDGSRPDGPVAVDATDRLLLDEATPLLAQAGPGHVVVLGDRFGALTLGALTLGAPDVRAHVDTVTAEAAVEQNVREAGRLDVVRDDRATLRITLREELDEHLLGGARLVLLQLPPSLAELTEIAEAIARHAADDVTVLAGGRVKHMTRSMNEVLAASFTDVRASLARQKSRVLVATGVRPEARDAAPSCPARADLRDAELVTAATPAGGTPPEGVTVVAHGGTFAGPALDLGTRFLLTTAGKWPAPDRVHDALDLGSGTGLLATVLALRYPDARVVGTDRSAAAVASTRATAEANGVGERVVVLRGDAGEDLEPASVDLILLNPPFHDRAAVRTDAAHRMFTAAGRALRQGGELWCVFNTALHYKQALTRSVGPTVHIEQNPKFTVTRSRRR</sequence>
<feature type="domain" description="RlmG N-terminal" evidence="6">
    <location>
        <begin position="71"/>
        <end position="236"/>
    </location>
</feature>
<evidence type="ECO:0000313" key="7">
    <source>
        <dbReference type="EMBL" id="GGI09649.1"/>
    </source>
</evidence>
<dbReference type="PANTHER" id="PTHR47816:SF5">
    <property type="entry name" value="RIBOSOMAL RNA LARGE SUBUNIT METHYLTRANSFERASE G"/>
    <property type="match status" value="1"/>
</dbReference>
<keyword evidence="2" id="KW-0698">rRNA processing</keyword>
<keyword evidence="8" id="KW-1185">Reference proteome</keyword>
<keyword evidence="1" id="KW-0963">Cytoplasm</keyword>
<dbReference type="Pfam" id="PF26049">
    <property type="entry name" value="RLMG_N"/>
    <property type="match status" value="1"/>
</dbReference>
<organism evidence="7 8">
    <name type="scientific">Isoptericola cucumis</name>
    <dbReference type="NCBI Taxonomy" id="1776856"/>
    <lineage>
        <taxon>Bacteria</taxon>
        <taxon>Bacillati</taxon>
        <taxon>Actinomycetota</taxon>
        <taxon>Actinomycetes</taxon>
        <taxon>Micrococcales</taxon>
        <taxon>Promicromonosporaceae</taxon>
        <taxon>Isoptericola</taxon>
    </lineage>
</organism>
<evidence type="ECO:0000313" key="8">
    <source>
        <dbReference type="Proteomes" id="UP000632535"/>
    </source>
</evidence>
<dbReference type="InterPro" id="IPR046977">
    <property type="entry name" value="RsmC/RlmG"/>
</dbReference>
<dbReference type="SUPFAM" id="SSF53335">
    <property type="entry name" value="S-adenosyl-L-methionine-dependent methyltransferases"/>
    <property type="match status" value="1"/>
</dbReference>
<proteinExistence type="predicted"/>
<comment type="caution">
    <text evidence="7">The sequence shown here is derived from an EMBL/GenBank/DDBJ whole genome shotgun (WGS) entry which is preliminary data.</text>
</comment>
<dbReference type="Proteomes" id="UP000632535">
    <property type="component" value="Unassembled WGS sequence"/>
</dbReference>
<gene>
    <name evidence="7" type="ORF">GCM10007368_27240</name>
</gene>
<dbReference type="InterPro" id="IPR029063">
    <property type="entry name" value="SAM-dependent_MTases_sf"/>
</dbReference>
<dbReference type="PROSITE" id="PS00092">
    <property type="entry name" value="N6_MTASE"/>
    <property type="match status" value="1"/>
</dbReference>
<dbReference type="GO" id="GO:0008168">
    <property type="term" value="F:methyltransferase activity"/>
    <property type="evidence" value="ECO:0007669"/>
    <property type="project" value="UniProtKB-KW"/>
</dbReference>
<evidence type="ECO:0000259" key="6">
    <source>
        <dbReference type="Pfam" id="PF26049"/>
    </source>
</evidence>
<dbReference type="CDD" id="cd02440">
    <property type="entry name" value="AdoMet_MTases"/>
    <property type="match status" value="1"/>
</dbReference>
<dbReference type="EMBL" id="BMDG01000009">
    <property type="protein sequence ID" value="GGI09649.1"/>
    <property type="molecule type" value="Genomic_DNA"/>
</dbReference>
<evidence type="ECO:0000259" key="5">
    <source>
        <dbReference type="Pfam" id="PF05175"/>
    </source>
</evidence>
<evidence type="ECO:0000256" key="1">
    <source>
        <dbReference type="ARBA" id="ARBA00022490"/>
    </source>
</evidence>
<keyword evidence="3 7" id="KW-0489">Methyltransferase</keyword>
<dbReference type="InterPro" id="IPR058679">
    <property type="entry name" value="RlmG_N"/>
</dbReference>
<keyword evidence="4" id="KW-0808">Transferase</keyword>
<name>A0ABQ2B8U7_9MICO</name>
<dbReference type="Gene3D" id="3.40.50.150">
    <property type="entry name" value="Vaccinia Virus protein VP39"/>
    <property type="match status" value="2"/>
</dbReference>
<feature type="domain" description="Methyltransferase small" evidence="5">
    <location>
        <begin position="275"/>
        <end position="447"/>
    </location>
</feature>